<dbReference type="InterPro" id="IPR001753">
    <property type="entry name" value="Enoyl-CoA_hydra/iso"/>
</dbReference>
<keyword evidence="8" id="KW-1185">Reference proteome</keyword>
<proteinExistence type="inferred from homology"/>
<feature type="transmembrane region" description="Helical" evidence="6">
    <location>
        <begin position="331"/>
        <end position="353"/>
    </location>
</feature>
<dbReference type="EnsemblMetazoa" id="PPA40592.1">
    <property type="protein sequence ID" value="PPA40592.1"/>
    <property type="gene ID" value="WBGene00278961"/>
</dbReference>
<evidence type="ECO:0000313" key="8">
    <source>
        <dbReference type="Proteomes" id="UP000005239"/>
    </source>
</evidence>
<dbReference type="PRINTS" id="PR00698">
    <property type="entry name" value="TMPROTEINSRG"/>
</dbReference>
<sequence length="671" mass="75839">MQPVNFIFLAQCCYLPFLLILYFAVLLTILKPGTPFKGSFYVLFVASAVVDLLMVVVTFHEFRMMKFPLVNGSFKNYDCKFCLGARISISYVCPFAQDLLNCFVALNRFTSIRMPARHANIWRILVPFGICFSYLLSITVFTFSAFRVMYHVPLNVSDYVVYMLVVEDDSFVPWLNFHMISTIEMLITSTIIIALYSMAAWSLRKLVGSSATARQERVLLKVGMVNFAIAIPGIFLQSLLGLGFLPIPWMATIFLVNGFVIDSKFFCGAVAMVSINKSFREHLLNSLGLTRSSQFVALNKFTSIMLPARHATVYNGVSKCRQHIWRILHPFGIGFSYLLSIIVFTSSAFRIMYHVQRSESDYFVVEDENQLSHDVNNGNDNNEYNHNCSISDVRYFMAAWSLRKLVRSSATARQERMLLKVGIVNFAIAIPGIFQQMYDKLCAGLEEANQNEDFFLTVSAISSQVSNIRLIQCYNAILNKAVEKKAKRIVVPFIGCFSVNFPVQHGVDIALRTIQQFINGSNTGLLNEIYFCTTMALNHESYIQEERAQIFKQASRITECILNILQTNYGAARMDNTNNKQLEKSTELSCNDQILGCKHKDSDEGYSSTMNMLIQHKKVVIGLVNGPAIGFPCTFLGLFDYVVCSESAYFHTPFMSLGMPPEGASTAIFRR</sequence>
<evidence type="ECO:0000256" key="5">
    <source>
        <dbReference type="ARBA" id="ARBA00023136"/>
    </source>
</evidence>
<dbReference type="AlphaFoldDB" id="A0A8R1UWC0"/>
<feature type="transmembrane region" description="Helical" evidence="6">
    <location>
        <begin position="179"/>
        <end position="203"/>
    </location>
</feature>
<feature type="transmembrane region" description="Helical" evidence="6">
    <location>
        <begin position="224"/>
        <end position="247"/>
    </location>
</feature>
<comment type="similarity">
    <text evidence="2 6">Belongs to the nematode receptor-like protein srg family.</text>
</comment>
<keyword evidence="3 6" id="KW-0812">Transmembrane</keyword>
<dbReference type="SUPFAM" id="SSF52096">
    <property type="entry name" value="ClpP/crotonase"/>
    <property type="match status" value="1"/>
</dbReference>
<dbReference type="GO" id="GO:0016020">
    <property type="term" value="C:membrane"/>
    <property type="evidence" value="ECO:0007669"/>
    <property type="project" value="UniProtKB-SubCell"/>
</dbReference>
<reference evidence="8" key="1">
    <citation type="journal article" date="2008" name="Nat. Genet.">
        <title>The Pristionchus pacificus genome provides a unique perspective on nematode lifestyle and parasitism.</title>
        <authorList>
            <person name="Dieterich C."/>
            <person name="Clifton S.W."/>
            <person name="Schuster L.N."/>
            <person name="Chinwalla A."/>
            <person name="Delehaunty K."/>
            <person name="Dinkelacker I."/>
            <person name="Fulton L."/>
            <person name="Fulton R."/>
            <person name="Godfrey J."/>
            <person name="Minx P."/>
            <person name="Mitreva M."/>
            <person name="Roeseler W."/>
            <person name="Tian H."/>
            <person name="Witte H."/>
            <person name="Yang S.P."/>
            <person name="Wilson R.K."/>
            <person name="Sommer R.J."/>
        </authorList>
    </citation>
    <scope>NUCLEOTIDE SEQUENCE [LARGE SCALE GENOMIC DNA]</scope>
    <source>
        <strain evidence="8">PS312</strain>
    </source>
</reference>
<dbReference type="PANTHER" id="PTHR31552:SF8">
    <property type="entry name" value="SERPENTINE RECEPTOR CLASS GAMMA"/>
    <property type="match status" value="1"/>
</dbReference>
<name>A0A8R1UWC0_PRIPA</name>
<evidence type="ECO:0000256" key="2">
    <source>
        <dbReference type="ARBA" id="ARBA00005692"/>
    </source>
</evidence>
<feature type="transmembrane region" description="Helical" evidence="6">
    <location>
        <begin position="41"/>
        <end position="59"/>
    </location>
</feature>
<keyword evidence="5 6" id="KW-0472">Membrane</keyword>
<dbReference type="Pfam" id="PF02118">
    <property type="entry name" value="Srg"/>
    <property type="match status" value="1"/>
</dbReference>
<reference evidence="7" key="2">
    <citation type="submission" date="2022-06" db="UniProtKB">
        <authorList>
            <consortium name="EnsemblMetazoa"/>
        </authorList>
    </citation>
    <scope>IDENTIFICATION</scope>
    <source>
        <strain evidence="7">PS312</strain>
    </source>
</reference>
<dbReference type="PANTHER" id="PTHR31552">
    <property type="entry name" value="SERPENTINE RECEPTOR CLASS GAMMA"/>
    <property type="match status" value="1"/>
</dbReference>
<evidence type="ECO:0000313" key="7">
    <source>
        <dbReference type="EnsemblMetazoa" id="PPA40592.1"/>
    </source>
</evidence>
<dbReference type="GO" id="GO:0004888">
    <property type="term" value="F:transmembrane signaling receptor activity"/>
    <property type="evidence" value="ECO:0007669"/>
    <property type="project" value="InterPro"/>
</dbReference>
<comment type="subcellular location">
    <subcellularLocation>
        <location evidence="1">Membrane</location>
        <topology evidence="1">Multi-pass membrane protein</topology>
    </subcellularLocation>
</comment>
<evidence type="ECO:0000256" key="1">
    <source>
        <dbReference type="ARBA" id="ARBA00004141"/>
    </source>
</evidence>
<feature type="transmembrane region" description="Helical" evidence="6">
    <location>
        <begin position="121"/>
        <end position="146"/>
    </location>
</feature>
<evidence type="ECO:0000256" key="6">
    <source>
        <dbReference type="RuleBase" id="RU280813"/>
    </source>
</evidence>
<evidence type="ECO:0000256" key="3">
    <source>
        <dbReference type="ARBA" id="ARBA00022692"/>
    </source>
</evidence>
<feature type="transmembrane region" description="Helical" evidence="6">
    <location>
        <begin position="253"/>
        <end position="275"/>
    </location>
</feature>
<dbReference type="Gene3D" id="3.90.226.10">
    <property type="entry name" value="2-enoyl-CoA Hydratase, Chain A, domain 1"/>
    <property type="match status" value="1"/>
</dbReference>
<dbReference type="Pfam" id="PF00378">
    <property type="entry name" value="ECH_1"/>
    <property type="match status" value="1"/>
</dbReference>
<gene>
    <name evidence="7" type="primary">WBGene00278961</name>
</gene>
<organism evidence="7 8">
    <name type="scientific">Pristionchus pacificus</name>
    <name type="common">Parasitic nematode worm</name>
    <dbReference type="NCBI Taxonomy" id="54126"/>
    <lineage>
        <taxon>Eukaryota</taxon>
        <taxon>Metazoa</taxon>
        <taxon>Ecdysozoa</taxon>
        <taxon>Nematoda</taxon>
        <taxon>Chromadorea</taxon>
        <taxon>Rhabditida</taxon>
        <taxon>Rhabditina</taxon>
        <taxon>Diplogasteromorpha</taxon>
        <taxon>Diplogasteroidea</taxon>
        <taxon>Neodiplogasteridae</taxon>
        <taxon>Pristionchus</taxon>
    </lineage>
</organism>
<keyword evidence="4 6" id="KW-1133">Transmembrane helix</keyword>
<accession>A0A8R1UWC0</accession>
<feature type="transmembrane region" description="Helical" evidence="6">
    <location>
        <begin position="7"/>
        <end position="29"/>
    </location>
</feature>
<dbReference type="Gene3D" id="3.40.220.10">
    <property type="entry name" value="Leucine Aminopeptidase, subunit E, domain 1"/>
    <property type="match status" value="1"/>
</dbReference>
<dbReference type="InterPro" id="IPR043472">
    <property type="entry name" value="Macro_dom-like"/>
</dbReference>
<dbReference type="SUPFAM" id="SSF52949">
    <property type="entry name" value="Macro domain-like"/>
    <property type="match status" value="1"/>
</dbReference>
<evidence type="ECO:0000256" key="4">
    <source>
        <dbReference type="ARBA" id="ARBA00022989"/>
    </source>
</evidence>
<dbReference type="GO" id="GO:0007606">
    <property type="term" value="P:sensory perception of chemical stimulus"/>
    <property type="evidence" value="ECO:0007669"/>
    <property type="project" value="UniProtKB-UniRule"/>
</dbReference>
<dbReference type="InterPro" id="IPR029045">
    <property type="entry name" value="ClpP/crotonase-like_dom_sf"/>
</dbReference>
<protein>
    <recommendedName>
        <fullName evidence="6">Serpentine receptor class gamma</fullName>
    </recommendedName>
</protein>
<dbReference type="Proteomes" id="UP000005239">
    <property type="component" value="Unassembled WGS sequence"/>
</dbReference>
<dbReference type="InterPro" id="IPR000609">
    <property type="entry name" value="7TM_GPCR_serpentine_rcpt_Srg"/>
</dbReference>